<sequence length="163" mass="18823">MAINKLGEIDLDEEDRELIIHTYQSESPNAYAYLAEKAVAEYYMRSGFEVVTPELHSSRYMTDFVVKTSNSSFAVEVRSFPSRVLMASLKMRFEKSLFILEKYMEEQSIKNGEIVVVLRDYPDFTPSARFLERVQAFRDELPPNVSIKFGIINPESGFELIDL</sequence>
<proteinExistence type="predicted"/>
<evidence type="ECO:0000313" key="1">
    <source>
        <dbReference type="EMBL" id="GAM57940.1"/>
    </source>
</evidence>
<reference evidence="1 2" key="1">
    <citation type="submission" date="2015-01" db="EMBL/GenBank/DDBJ databases">
        <title>Vibrio sp. C1 JCM 19231 whole genome shotgun sequence.</title>
        <authorList>
            <person name="Sawabe T."/>
            <person name="Meirelles P."/>
            <person name="Feng G."/>
            <person name="Sayaka M."/>
            <person name="Hattori M."/>
            <person name="Ohkuma M."/>
        </authorList>
    </citation>
    <scope>NUCLEOTIDE SEQUENCE [LARGE SCALE GENOMIC DNA]</scope>
    <source>
        <strain evidence="2">JCM 19231</strain>
    </source>
</reference>
<keyword evidence="2" id="KW-1185">Reference proteome</keyword>
<protein>
    <submittedName>
        <fullName evidence="1">Uncharacterized protein</fullName>
    </submittedName>
</protein>
<gene>
    <name evidence="1" type="ORF">JCM19231_5882</name>
</gene>
<accession>A0A0B8NTV8</accession>
<evidence type="ECO:0000313" key="2">
    <source>
        <dbReference type="Proteomes" id="UP000031671"/>
    </source>
</evidence>
<comment type="caution">
    <text evidence="1">The sequence shown here is derived from an EMBL/GenBank/DDBJ whole genome shotgun (WGS) entry which is preliminary data.</text>
</comment>
<organism evidence="1 2">
    <name type="scientific">Vibrio ishigakensis</name>
    <dbReference type="NCBI Taxonomy" id="1481914"/>
    <lineage>
        <taxon>Bacteria</taxon>
        <taxon>Pseudomonadati</taxon>
        <taxon>Pseudomonadota</taxon>
        <taxon>Gammaproteobacteria</taxon>
        <taxon>Vibrionales</taxon>
        <taxon>Vibrionaceae</taxon>
        <taxon>Vibrio</taxon>
    </lineage>
</organism>
<dbReference type="EMBL" id="BBRZ01000069">
    <property type="protein sequence ID" value="GAM57940.1"/>
    <property type="molecule type" value="Genomic_DNA"/>
</dbReference>
<name>A0A0B8NTV8_9VIBR</name>
<reference evidence="1 2" key="2">
    <citation type="submission" date="2015-01" db="EMBL/GenBank/DDBJ databases">
        <authorList>
            <consortium name="NBRP consortium"/>
            <person name="Sawabe T."/>
            <person name="Meirelles P."/>
            <person name="Feng G."/>
            <person name="Sayaka M."/>
            <person name="Hattori M."/>
            <person name="Ohkuma M."/>
        </authorList>
    </citation>
    <scope>NUCLEOTIDE SEQUENCE [LARGE SCALE GENOMIC DNA]</scope>
    <source>
        <strain evidence="2">JCM 19231</strain>
    </source>
</reference>
<dbReference type="AlphaFoldDB" id="A0A0B8NTV8"/>
<dbReference type="Proteomes" id="UP000031671">
    <property type="component" value="Unassembled WGS sequence"/>
</dbReference>